<reference evidence="2 5" key="3">
    <citation type="submission" date="2020-07" db="EMBL/GenBank/DDBJ databases">
        <title>Sequencing the genomes of 1000 actinobacteria strains.</title>
        <authorList>
            <person name="Klenk H.-P."/>
        </authorList>
    </citation>
    <scope>NUCLEOTIDE SEQUENCE [LARGE SCALE GENOMIC DNA]</scope>
    <source>
        <strain evidence="2 5">DSM 45278</strain>
    </source>
</reference>
<accession>A0A7Y9XDE8</accession>
<dbReference type="AlphaFoldDB" id="A0A1V3C651"/>
<dbReference type="EMBL" id="JACCHL010000001">
    <property type="protein sequence ID" value="NYH52827.1"/>
    <property type="molecule type" value="Genomic_DNA"/>
</dbReference>
<dbReference type="Proteomes" id="UP000584931">
    <property type="component" value="Unassembled WGS sequence"/>
</dbReference>
<evidence type="ECO:0000259" key="1">
    <source>
        <dbReference type="PROSITE" id="PS50943"/>
    </source>
</evidence>
<dbReference type="InterPro" id="IPR043917">
    <property type="entry name" value="DUF5753"/>
</dbReference>
<evidence type="ECO:0000313" key="4">
    <source>
        <dbReference type="Proteomes" id="UP000189004"/>
    </source>
</evidence>
<protein>
    <submittedName>
        <fullName evidence="2">Transcriptional regulator with XRE-family HTH domain</fullName>
    </submittedName>
</protein>
<evidence type="ECO:0000313" key="5">
    <source>
        <dbReference type="Proteomes" id="UP000584931"/>
    </source>
</evidence>
<dbReference type="GO" id="GO:0003677">
    <property type="term" value="F:DNA binding"/>
    <property type="evidence" value="ECO:0007669"/>
    <property type="project" value="InterPro"/>
</dbReference>
<dbReference type="Gene3D" id="1.10.260.40">
    <property type="entry name" value="lambda repressor-like DNA-binding domains"/>
    <property type="match status" value="1"/>
</dbReference>
<evidence type="ECO:0000313" key="3">
    <source>
        <dbReference type="EMBL" id="OOC56225.1"/>
    </source>
</evidence>
<evidence type="ECO:0000313" key="2">
    <source>
        <dbReference type="EMBL" id="NYH52827.1"/>
    </source>
</evidence>
<dbReference type="Proteomes" id="UP000189004">
    <property type="component" value="Unassembled WGS sequence"/>
</dbReference>
<feature type="domain" description="HTH cro/C1-type" evidence="1">
    <location>
        <begin position="16"/>
        <end position="70"/>
    </location>
</feature>
<name>A0A1V3C651_9ACTN</name>
<sequence length="268" mass="30812">MDEPRKSEWVRFGLHLKRLRTQQGLSLNRLADRAEWSATYLGKLENAKRAPNADVVRDLDRELRTNGALLRAWNDVVRAQAALDWYEQSRGYEKRAHEIRFFHPLVVPGFFQTPEYARVIVTHTVPTASEKRIQNVIRTRESWRKDLDTDGGLVLNVILTELALTRPIASEVMREQLDRLIQEAERPTVTLQVLPSGISDLAWLSGAFRLVYIEGEQPLLCAEHAIGEYLTDDEQETRKMETVFSKLQAWALPPDVTARKLGEMRQAL</sequence>
<dbReference type="InterPro" id="IPR001387">
    <property type="entry name" value="Cro/C1-type_HTH"/>
</dbReference>
<dbReference type="InterPro" id="IPR010982">
    <property type="entry name" value="Lambda_DNA-bd_dom_sf"/>
</dbReference>
<reference evidence="3" key="2">
    <citation type="submission" date="2016-08" db="EMBL/GenBank/DDBJ databases">
        <authorList>
            <person name="Seilhamer J.J."/>
        </authorList>
    </citation>
    <scope>NUCLEOTIDE SEQUENCE [LARGE SCALE GENOMIC DNA]</scope>
    <source>
        <strain evidence="3">UTMC102</strain>
    </source>
</reference>
<reference evidence="4" key="1">
    <citation type="submission" date="2016-08" db="EMBL/GenBank/DDBJ databases">
        <authorList>
            <person name="Tokovenko B."/>
            <person name="Kalinowski J."/>
        </authorList>
    </citation>
    <scope>NUCLEOTIDE SEQUENCE [LARGE SCALE GENOMIC DNA]</scope>
    <source>
        <strain evidence="4">UTMC102</strain>
    </source>
</reference>
<comment type="caution">
    <text evidence="3">The sequence shown here is derived from an EMBL/GenBank/DDBJ whole genome shotgun (WGS) entry which is preliminary data.</text>
</comment>
<dbReference type="SUPFAM" id="SSF47413">
    <property type="entry name" value="lambda repressor-like DNA-binding domains"/>
    <property type="match status" value="1"/>
</dbReference>
<dbReference type="Pfam" id="PF19054">
    <property type="entry name" value="DUF5753"/>
    <property type="match status" value="1"/>
</dbReference>
<dbReference type="PROSITE" id="PS50943">
    <property type="entry name" value="HTH_CROC1"/>
    <property type="match status" value="1"/>
</dbReference>
<dbReference type="RefSeq" id="WP_077692662.1">
    <property type="nucleotide sequence ID" value="NZ_JACCHL010000001.1"/>
</dbReference>
<accession>A0A1V3C651</accession>
<dbReference type="STRING" id="501010.NOSIN_22330"/>
<dbReference type="OrthoDB" id="3419856at2"/>
<dbReference type="SMART" id="SM00530">
    <property type="entry name" value="HTH_XRE"/>
    <property type="match status" value="1"/>
</dbReference>
<gene>
    <name evidence="2" type="ORF">HNR06_002416</name>
    <name evidence="3" type="ORF">NOSIN_22330</name>
</gene>
<dbReference type="Pfam" id="PF13560">
    <property type="entry name" value="HTH_31"/>
    <property type="match status" value="1"/>
</dbReference>
<organism evidence="3 4">
    <name type="scientific">Nocardiopsis sinuspersici</name>
    <dbReference type="NCBI Taxonomy" id="501010"/>
    <lineage>
        <taxon>Bacteria</taxon>
        <taxon>Bacillati</taxon>
        <taxon>Actinomycetota</taxon>
        <taxon>Actinomycetes</taxon>
        <taxon>Streptosporangiales</taxon>
        <taxon>Nocardiopsidaceae</taxon>
        <taxon>Nocardiopsis</taxon>
    </lineage>
</organism>
<dbReference type="EMBL" id="MCOK01000001">
    <property type="protein sequence ID" value="OOC56225.1"/>
    <property type="molecule type" value="Genomic_DNA"/>
</dbReference>
<keyword evidence="4" id="KW-1185">Reference proteome</keyword>
<proteinExistence type="predicted"/>
<dbReference type="CDD" id="cd00093">
    <property type="entry name" value="HTH_XRE"/>
    <property type="match status" value="1"/>
</dbReference>